<evidence type="ECO:0000256" key="9">
    <source>
        <dbReference type="ARBA" id="ARBA00023157"/>
    </source>
</evidence>
<comment type="subcellular location">
    <subcellularLocation>
        <location evidence="14">Synaptic cell membrane</location>
        <topology evidence="14">Multi-pass membrane protein</topology>
    </subcellularLocation>
</comment>
<dbReference type="GO" id="GO:0022848">
    <property type="term" value="F:acetylcholine-gated monoatomic cation-selective channel activity"/>
    <property type="evidence" value="ECO:0007669"/>
    <property type="project" value="InterPro"/>
</dbReference>
<dbReference type="NCBIfam" id="TIGR00860">
    <property type="entry name" value="LIC"/>
    <property type="match status" value="1"/>
</dbReference>
<dbReference type="FunFam" id="2.70.170.10:FF:000016">
    <property type="entry name" value="Nicotinic acetylcholine receptor subunit"/>
    <property type="match status" value="1"/>
</dbReference>
<dbReference type="InterPro" id="IPR006202">
    <property type="entry name" value="Neur_chan_lig-bd"/>
</dbReference>
<dbReference type="SUPFAM" id="SSF63712">
    <property type="entry name" value="Nicotinic receptor ligand binding domain-like"/>
    <property type="match status" value="1"/>
</dbReference>
<evidence type="ECO:0000256" key="5">
    <source>
        <dbReference type="ARBA" id="ARBA00022989"/>
    </source>
</evidence>
<feature type="transmembrane region" description="Helical" evidence="15">
    <location>
        <begin position="505"/>
        <end position="524"/>
    </location>
</feature>
<dbReference type="CDD" id="cd18997">
    <property type="entry name" value="LGIC_ECD_nAChR"/>
    <property type="match status" value="1"/>
</dbReference>
<dbReference type="PROSITE" id="PS00236">
    <property type="entry name" value="NEUROTR_ION_CHANNEL"/>
    <property type="match status" value="1"/>
</dbReference>
<keyword evidence="7 15" id="KW-0406">Ion transport</keyword>
<keyword evidence="10" id="KW-0675">Receptor</keyword>
<feature type="transmembrane region" description="Helical" evidence="15">
    <location>
        <begin position="267"/>
        <end position="290"/>
    </location>
</feature>
<dbReference type="FunFam" id="1.20.58.390:FF:000073">
    <property type="entry name" value="Neuronal acetylcholine receptor subunit alpha-9-II"/>
    <property type="match status" value="1"/>
</dbReference>
<protein>
    <submittedName>
        <fullName evidence="18">CHRNN</fullName>
    </submittedName>
</protein>
<keyword evidence="2 15" id="KW-0813">Transport</keyword>
<organism evidence="18 19">
    <name type="scientific">Mytilus edulis</name>
    <name type="common">Blue mussel</name>
    <dbReference type="NCBI Taxonomy" id="6550"/>
    <lineage>
        <taxon>Eukaryota</taxon>
        <taxon>Metazoa</taxon>
        <taxon>Spiralia</taxon>
        <taxon>Lophotrochozoa</taxon>
        <taxon>Mollusca</taxon>
        <taxon>Bivalvia</taxon>
        <taxon>Autobranchia</taxon>
        <taxon>Pteriomorphia</taxon>
        <taxon>Mytilida</taxon>
        <taxon>Mytiloidea</taxon>
        <taxon>Mytilidae</taxon>
        <taxon>Mytilinae</taxon>
        <taxon>Mytilus</taxon>
    </lineage>
</organism>
<evidence type="ECO:0000256" key="8">
    <source>
        <dbReference type="ARBA" id="ARBA00023136"/>
    </source>
</evidence>
<dbReference type="InterPro" id="IPR038050">
    <property type="entry name" value="Neuro_actylchol_rec"/>
</dbReference>
<proteinExistence type="inferred from homology"/>
<evidence type="ECO:0000256" key="10">
    <source>
        <dbReference type="ARBA" id="ARBA00023170"/>
    </source>
</evidence>
<dbReference type="Gene3D" id="1.20.58.390">
    <property type="entry name" value="Neurotransmitter-gated ion-channel transmembrane domain"/>
    <property type="match status" value="2"/>
</dbReference>
<keyword evidence="5 15" id="KW-1133">Transmembrane helix</keyword>
<dbReference type="InterPro" id="IPR006201">
    <property type="entry name" value="Neur_channel"/>
</dbReference>
<evidence type="ECO:0000313" key="18">
    <source>
        <dbReference type="EMBL" id="CAG2238742.1"/>
    </source>
</evidence>
<keyword evidence="11" id="KW-0325">Glycoprotein</keyword>
<dbReference type="GO" id="GO:0045211">
    <property type="term" value="C:postsynaptic membrane"/>
    <property type="evidence" value="ECO:0007669"/>
    <property type="project" value="InterPro"/>
</dbReference>
<keyword evidence="13 15" id="KW-0407">Ion channel</keyword>
<dbReference type="InterPro" id="IPR036734">
    <property type="entry name" value="Neur_chan_lig-bd_sf"/>
</dbReference>
<keyword evidence="8 15" id="KW-0472">Membrane</keyword>
<feature type="transmembrane region" description="Helical" evidence="15">
    <location>
        <begin position="327"/>
        <end position="350"/>
    </location>
</feature>
<evidence type="ECO:0000256" key="3">
    <source>
        <dbReference type="ARBA" id="ARBA00022475"/>
    </source>
</evidence>
<evidence type="ECO:0000256" key="11">
    <source>
        <dbReference type="ARBA" id="ARBA00023180"/>
    </source>
</evidence>
<dbReference type="EMBL" id="CAJPWZ010002488">
    <property type="protein sequence ID" value="CAG2238742.1"/>
    <property type="molecule type" value="Genomic_DNA"/>
</dbReference>
<dbReference type="Pfam" id="PF02931">
    <property type="entry name" value="Neur_chan_LBD"/>
    <property type="match status" value="1"/>
</dbReference>
<dbReference type="InterPro" id="IPR036719">
    <property type="entry name" value="Neuro-gated_channel_TM_sf"/>
</dbReference>
<evidence type="ECO:0000256" key="4">
    <source>
        <dbReference type="ARBA" id="ARBA00022692"/>
    </source>
</evidence>
<accession>A0A8S3U810</accession>
<keyword evidence="3" id="KW-1003">Cell membrane</keyword>
<dbReference type="PANTHER" id="PTHR18945">
    <property type="entry name" value="NEUROTRANSMITTER GATED ION CHANNEL"/>
    <property type="match status" value="1"/>
</dbReference>
<dbReference type="GO" id="GO:0004888">
    <property type="term" value="F:transmembrane signaling receptor activity"/>
    <property type="evidence" value="ECO:0007669"/>
    <property type="project" value="InterPro"/>
</dbReference>
<evidence type="ECO:0000256" key="2">
    <source>
        <dbReference type="ARBA" id="ARBA00022448"/>
    </source>
</evidence>
<dbReference type="AlphaFoldDB" id="A0A8S3U810"/>
<dbReference type="InterPro" id="IPR002394">
    <property type="entry name" value="Nicotinic_acetylcholine_rcpt"/>
</dbReference>
<evidence type="ECO:0000259" key="17">
    <source>
        <dbReference type="Pfam" id="PF02932"/>
    </source>
</evidence>
<dbReference type="PRINTS" id="PR00252">
    <property type="entry name" value="NRIONCHANNEL"/>
</dbReference>
<evidence type="ECO:0000256" key="6">
    <source>
        <dbReference type="ARBA" id="ARBA00023018"/>
    </source>
</evidence>
<dbReference type="Pfam" id="PF02932">
    <property type="entry name" value="Neur_chan_memb"/>
    <property type="match status" value="1"/>
</dbReference>
<feature type="domain" description="Neurotransmitter-gated ion-channel ligand-binding" evidence="16">
    <location>
        <begin position="59"/>
        <end position="265"/>
    </location>
</feature>
<evidence type="ECO:0000313" key="19">
    <source>
        <dbReference type="Proteomes" id="UP000683360"/>
    </source>
</evidence>
<evidence type="ECO:0000256" key="12">
    <source>
        <dbReference type="ARBA" id="ARBA00023286"/>
    </source>
</evidence>
<name>A0A8S3U810_MYTED</name>
<dbReference type="CDD" id="cd19051">
    <property type="entry name" value="LGIC_TM_cation"/>
    <property type="match status" value="1"/>
</dbReference>
<keyword evidence="6" id="KW-0770">Synapse</keyword>
<gene>
    <name evidence="18" type="ORF">MEDL_51144</name>
</gene>
<dbReference type="InterPro" id="IPR018000">
    <property type="entry name" value="Neurotransmitter_ion_chnl_CS"/>
</dbReference>
<reference evidence="18" key="1">
    <citation type="submission" date="2021-03" db="EMBL/GenBank/DDBJ databases">
        <authorList>
            <person name="Bekaert M."/>
        </authorList>
    </citation>
    <scope>NUCLEOTIDE SEQUENCE</scope>
</reference>
<comment type="similarity">
    <text evidence="1">Belongs to the ligand-gated ion channel (TC 1.A.9) family. Acetylcholine receptor (TC 1.A.9.1) subfamily.</text>
</comment>
<keyword evidence="9" id="KW-1015">Disulfide bond</keyword>
<dbReference type="Gene3D" id="2.70.170.10">
    <property type="entry name" value="Neurotransmitter-gated ion-channel ligand-binding domain"/>
    <property type="match status" value="1"/>
</dbReference>
<dbReference type="PRINTS" id="PR00254">
    <property type="entry name" value="NICOTINICR"/>
</dbReference>
<evidence type="ECO:0000256" key="7">
    <source>
        <dbReference type="ARBA" id="ARBA00023065"/>
    </source>
</evidence>
<keyword evidence="4 15" id="KW-0812">Transmembrane</keyword>
<dbReference type="InterPro" id="IPR006029">
    <property type="entry name" value="Neurotrans-gated_channel_TM"/>
</dbReference>
<dbReference type="SUPFAM" id="SSF90112">
    <property type="entry name" value="Neurotransmitter-gated ion-channel transmembrane pore"/>
    <property type="match status" value="1"/>
</dbReference>
<dbReference type="OrthoDB" id="5975154at2759"/>
<evidence type="ECO:0000256" key="13">
    <source>
        <dbReference type="ARBA" id="ARBA00023303"/>
    </source>
</evidence>
<evidence type="ECO:0000256" key="15">
    <source>
        <dbReference type="RuleBase" id="RU000687"/>
    </source>
</evidence>
<keyword evidence="19" id="KW-1185">Reference proteome</keyword>
<comment type="caution">
    <text evidence="18">The sequence shown here is derived from an EMBL/GenBank/DDBJ whole genome shotgun (WGS) entry which is preliminary data.</text>
</comment>
<dbReference type="Proteomes" id="UP000683360">
    <property type="component" value="Unassembled WGS sequence"/>
</dbReference>
<evidence type="ECO:0000256" key="14">
    <source>
        <dbReference type="ARBA" id="ARBA00034099"/>
    </source>
</evidence>
<evidence type="ECO:0000259" key="16">
    <source>
        <dbReference type="Pfam" id="PF02931"/>
    </source>
</evidence>
<keyword evidence="12" id="KW-1071">Ligand-gated ion channel</keyword>
<feature type="transmembrane region" description="Helical" evidence="15">
    <location>
        <begin position="297"/>
        <end position="315"/>
    </location>
</feature>
<feature type="domain" description="Neurotransmitter-gated ion-channel transmembrane" evidence="17">
    <location>
        <begin position="273"/>
        <end position="521"/>
    </location>
</feature>
<sequence>MYQGRTTNDPCINLEVCDNIHTDLSPIGGSPYFNVTYIVHNQPPNVFHGHPYNMTYPDEQRLMNYILKGYEKSVRPVRNASTAVKIKMGLTMTQIFDMDEKNQVLVTNVWLDQEWMDEFLRWPPTEFNNITTLRIPCDKIWLPDIVLYNNAAEYTDGLMSANAMVKPNGEVFWPVPAKLQSSCKVDVTYFPFDEQRCKLKFGSWTYDGFQVDILNRTSEVDLDNYVINGEWELLSITIQRNVVYYQCCPEPFPDVTFYIHIRRRTLYYMYNVVFPCIMMSALTLLVFCLPPDSGEKIALGITVLLAFSVFMLAVAENLPETSEFVPLISVYLTIVMSLTSISVIMTVLVLNLHHRGPNRQEIPLWMRRIVLGKLRQFFCINNSSSSLVTTNETKFLRSMSLKMTLDNIAQELQNEMQMENGMADTIVTDNQGTSIHSPRDVRFNSLQNENLKRSRTKSNRGHSYSRINDEILQSLRSVIDKHEREDHDYEITQDWRRVAQVVDRILFWVFFFGTLISTIIVLVICPTFR</sequence>
<evidence type="ECO:0000256" key="1">
    <source>
        <dbReference type="ARBA" id="ARBA00009237"/>
    </source>
</evidence>